<accession>A0A834XEP9</accession>
<evidence type="ECO:0000313" key="3">
    <source>
        <dbReference type="EMBL" id="KAF7843019.1"/>
    </source>
</evidence>
<protein>
    <submittedName>
        <fullName evidence="3">MADS-box protein JOINTLESS-like</fullName>
    </submittedName>
</protein>
<dbReference type="Proteomes" id="UP000634136">
    <property type="component" value="Unassembled WGS sequence"/>
</dbReference>
<dbReference type="GO" id="GO:0003700">
    <property type="term" value="F:DNA-binding transcription factor activity"/>
    <property type="evidence" value="ECO:0007669"/>
    <property type="project" value="InterPro"/>
</dbReference>
<reference evidence="3" key="1">
    <citation type="submission" date="2020-09" db="EMBL/GenBank/DDBJ databases">
        <title>Genome-Enabled Discovery of Anthraquinone Biosynthesis in Senna tora.</title>
        <authorList>
            <person name="Kang S.-H."/>
            <person name="Pandey R.P."/>
            <person name="Lee C.-M."/>
            <person name="Sim J.-S."/>
            <person name="Jeong J.-T."/>
            <person name="Choi B.-S."/>
            <person name="Jung M."/>
            <person name="Ginzburg D."/>
            <person name="Zhao K."/>
            <person name="Won S.Y."/>
            <person name="Oh T.-J."/>
            <person name="Yu Y."/>
            <person name="Kim N.-H."/>
            <person name="Lee O.R."/>
            <person name="Lee T.-H."/>
            <person name="Bashyal P."/>
            <person name="Kim T.-S."/>
            <person name="Lee W.-H."/>
            <person name="Kawkins C."/>
            <person name="Kim C.-K."/>
            <person name="Kim J.S."/>
            <person name="Ahn B.O."/>
            <person name="Rhee S.Y."/>
            <person name="Sohng J.K."/>
        </authorList>
    </citation>
    <scope>NUCLEOTIDE SEQUENCE</scope>
    <source>
        <tissue evidence="3">Leaf</tissue>
    </source>
</reference>
<dbReference type="EMBL" id="JAAIUW010000002">
    <property type="protein sequence ID" value="KAF7843019.1"/>
    <property type="molecule type" value="Genomic_DNA"/>
</dbReference>
<evidence type="ECO:0000313" key="4">
    <source>
        <dbReference type="Proteomes" id="UP000634136"/>
    </source>
</evidence>
<feature type="compositionally biased region" description="Polar residues" evidence="1">
    <location>
        <begin position="80"/>
        <end position="92"/>
    </location>
</feature>
<dbReference type="OrthoDB" id="1696736at2759"/>
<dbReference type="InterPro" id="IPR002487">
    <property type="entry name" value="TF_Kbox"/>
</dbReference>
<proteinExistence type="predicted"/>
<keyword evidence="4" id="KW-1185">Reference proteome</keyword>
<dbReference type="PROSITE" id="PS51297">
    <property type="entry name" value="K_BOX"/>
    <property type="match status" value="1"/>
</dbReference>
<dbReference type="Pfam" id="PF01486">
    <property type="entry name" value="K-box"/>
    <property type="match status" value="1"/>
</dbReference>
<name>A0A834XEP9_9FABA</name>
<feature type="domain" description="K-box" evidence="2">
    <location>
        <begin position="1"/>
        <end position="83"/>
    </location>
</feature>
<evidence type="ECO:0000256" key="1">
    <source>
        <dbReference type="SAM" id="MobiDB-lite"/>
    </source>
</evidence>
<feature type="region of interest" description="Disordered" evidence="1">
    <location>
        <begin position="74"/>
        <end position="111"/>
    </location>
</feature>
<gene>
    <name evidence="3" type="ORF">G2W53_005317</name>
</gene>
<organism evidence="3 4">
    <name type="scientific">Senna tora</name>
    <dbReference type="NCBI Taxonomy" id="362788"/>
    <lineage>
        <taxon>Eukaryota</taxon>
        <taxon>Viridiplantae</taxon>
        <taxon>Streptophyta</taxon>
        <taxon>Embryophyta</taxon>
        <taxon>Tracheophyta</taxon>
        <taxon>Spermatophyta</taxon>
        <taxon>Magnoliopsida</taxon>
        <taxon>eudicotyledons</taxon>
        <taxon>Gunneridae</taxon>
        <taxon>Pentapetalae</taxon>
        <taxon>rosids</taxon>
        <taxon>fabids</taxon>
        <taxon>Fabales</taxon>
        <taxon>Fabaceae</taxon>
        <taxon>Caesalpinioideae</taxon>
        <taxon>Cassia clade</taxon>
        <taxon>Senna</taxon>
    </lineage>
</organism>
<sequence length="111" mass="12608">MLRKEEANKLQELRQLKGEELEGLDTNELQKLEEVLETGLSRVAKAKDEIIMKEISELKRKQAQLIEENKRLKQVKSHTYEQGQSSESAIICSTSDPPHDSDSSDTSLRLG</sequence>
<comment type="caution">
    <text evidence="3">The sequence shown here is derived from an EMBL/GenBank/DDBJ whole genome shotgun (WGS) entry which is preliminary data.</text>
</comment>
<evidence type="ECO:0000259" key="2">
    <source>
        <dbReference type="PROSITE" id="PS51297"/>
    </source>
</evidence>
<dbReference type="AlphaFoldDB" id="A0A834XEP9"/>
<dbReference type="GO" id="GO:0005634">
    <property type="term" value="C:nucleus"/>
    <property type="evidence" value="ECO:0007669"/>
    <property type="project" value="InterPro"/>
</dbReference>